<keyword evidence="3" id="KW-1185">Reference proteome</keyword>
<evidence type="ECO:0000256" key="1">
    <source>
        <dbReference type="SAM" id="SignalP"/>
    </source>
</evidence>
<dbReference type="Proteomes" id="UP000266841">
    <property type="component" value="Unassembled WGS sequence"/>
</dbReference>
<protein>
    <recommendedName>
        <fullName evidence="4">WSC domain-containing protein</fullName>
    </recommendedName>
</protein>
<dbReference type="AlphaFoldDB" id="K0TR23"/>
<evidence type="ECO:0000313" key="3">
    <source>
        <dbReference type="Proteomes" id="UP000266841"/>
    </source>
</evidence>
<organism evidence="2 3">
    <name type="scientific">Thalassiosira oceanica</name>
    <name type="common">Marine diatom</name>
    <dbReference type="NCBI Taxonomy" id="159749"/>
    <lineage>
        <taxon>Eukaryota</taxon>
        <taxon>Sar</taxon>
        <taxon>Stramenopiles</taxon>
        <taxon>Ochrophyta</taxon>
        <taxon>Bacillariophyta</taxon>
        <taxon>Coscinodiscophyceae</taxon>
        <taxon>Thalassiosirophycidae</taxon>
        <taxon>Thalassiosirales</taxon>
        <taxon>Thalassiosiraceae</taxon>
        <taxon>Thalassiosira</taxon>
    </lineage>
</organism>
<feature type="chain" id="PRO_5003838673" description="WSC domain-containing protein" evidence="1">
    <location>
        <begin position="25"/>
        <end position="362"/>
    </location>
</feature>
<evidence type="ECO:0008006" key="4">
    <source>
        <dbReference type="Google" id="ProtNLM"/>
    </source>
</evidence>
<dbReference type="EMBL" id="AGNL01001367">
    <property type="protein sequence ID" value="EJK77047.1"/>
    <property type="molecule type" value="Genomic_DNA"/>
</dbReference>
<reference evidence="2 3" key="1">
    <citation type="journal article" date="2012" name="Genome Biol.">
        <title>Genome and low-iron response of an oceanic diatom adapted to chronic iron limitation.</title>
        <authorList>
            <person name="Lommer M."/>
            <person name="Specht M."/>
            <person name="Roy A.S."/>
            <person name="Kraemer L."/>
            <person name="Andreson R."/>
            <person name="Gutowska M.A."/>
            <person name="Wolf J."/>
            <person name="Bergner S.V."/>
            <person name="Schilhabel M.B."/>
            <person name="Klostermeier U.C."/>
            <person name="Beiko R.G."/>
            <person name="Rosenstiel P."/>
            <person name="Hippler M."/>
            <person name="Laroche J."/>
        </authorList>
    </citation>
    <scope>NUCLEOTIDE SEQUENCE [LARGE SCALE GENOMIC DNA]</scope>
    <source>
        <strain evidence="2 3">CCMP1005</strain>
    </source>
</reference>
<evidence type="ECO:0000313" key="2">
    <source>
        <dbReference type="EMBL" id="EJK77047.1"/>
    </source>
</evidence>
<comment type="caution">
    <text evidence="2">The sequence shown here is derived from an EMBL/GenBank/DDBJ whole genome shotgun (WGS) entry which is preliminary data.</text>
</comment>
<keyword evidence="1" id="KW-0732">Signal</keyword>
<name>K0TR23_THAOC</name>
<gene>
    <name evidence="2" type="ORF">THAOC_01148</name>
</gene>
<feature type="non-terminal residue" evidence="2">
    <location>
        <position position="362"/>
    </location>
</feature>
<accession>K0TR23</accession>
<feature type="signal peptide" evidence="1">
    <location>
        <begin position="1"/>
        <end position="24"/>
    </location>
</feature>
<proteinExistence type="predicted"/>
<sequence>MTLKLSLYALGAISFSFSTPLAAALTNSEVADLVASKYDAPTNGWCQGRSGQNPDKFQIINNFSSNADSVRVCYEYCEPFQASLGYVGMLVRRIEKGASCACYFNHGTLPSSSLNPPGSLTPYTAGTSIGPVTGSGESADHSCYPISDYNDQARQAIYNTANETSADYFEVALHNETLQVIREAEVEYDQNENVPGQTPIEFDNHSDITMTGNTWTAYVLPKAVDIEEDTILEFSFTLTQEPDAGFVAVCLDEDTEEYGDNGVCFVLKSTQGWLKDYVNVPAQTSIGSTSEQRIPIGDMFTGSVNYIAFIQDSDGADRSVGQSTISGIKLSNVEDETLQISMGSHTERSVFSNSYISNNQVS</sequence>